<feature type="transmembrane region" description="Helical" evidence="6">
    <location>
        <begin position="422"/>
        <end position="447"/>
    </location>
</feature>
<dbReference type="PANTHER" id="PTHR11048">
    <property type="entry name" value="PRENYLTRANSFERASES"/>
    <property type="match status" value="1"/>
</dbReference>
<dbReference type="Proteomes" id="UP000256748">
    <property type="component" value="Unassembled WGS sequence"/>
</dbReference>
<evidence type="ECO:0000256" key="5">
    <source>
        <dbReference type="ARBA" id="ARBA00023136"/>
    </source>
</evidence>
<gene>
    <name evidence="7" type="ORF">B5K10_25585</name>
</gene>
<sequence>MSELHREFLLQREFPPELREDDRLEPTHASPSAVGSEALETLLQPCPLVVDLDGTLVRSDLLIETAFAELGRHPHSAVALVKAVCRGKACLKHRLSQPTDFDPAFLPYDEEVVKVIRAAREEGRSIYLASASHERLVGAVAKHLGFFDGWFATSETTNCAADVKAGKLIAAFGKSGFDYIGNDAADLPVWRYAAKSYAIRTPPAVAQKLALQCADVQYLPYEKATWRTWARLLRLHQYVKNGLVFIPLLINQLFDVNSFVSTGLAFLAFSLCASGVYILNDLVDLQDDRGHRTKCRRPLACGDIPLSDAIAVIPILLLLSLTVAVMVTPGFVLVLGGYFALTTAYSFFFKRRIILDVVALASLYTTRVIGGAAAVSVWPSPWLLAFMMSWFLSLALVKRYTELIGRRAARLPDSKGRDYRKADIGMVGALAAGAGMNALTLFALYAASENAQDIFARPGMLWLVGPILACWIARILMLAHRGQMHDDPVVFAIKDKVSLATLGAASLFVLAAM</sequence>
<evidence type="ECO:0000256" key="3">
    <source>
        <dbReference type="ARBA" id="ARBA00022692"/>
    </source>
</evidence>
<comment type="caution">
    <text evidence="7">The sequence shown here is derived from an EMBL/GenBank/DDBJ whole genome shotgun (WGS) entry which is preliminary data.</text>
</comment>
<reference evidence="7 8" key="1">
    <citation type="submission" date="2017-03" db="EMBL/GenBank/DDBJ databases">
        <title>Genome analysis of Rhizobial strains effectives or ineffectives for nitrogen fixation isolated from bean seeds.</title>
        <authorList>
            <person name="Peralta H."/>
            <person name="Aguilar-Vera A."/>
            <person name="Mora Y."/>
            <person name="Vargas-Lagunas C."/>
            <person name="Girard L."/>
            <person name="Mora J."/>
        </authorList>
    </citation>
    <scope>NUCLEOTIDE SEQUENCE [LARGE SCALE GENOMIC DNA]</scope>
    <source>
        <strain evidence="7 8">CCGM5</strain>
    </source>
</reference>
<dbReference type="AlphaFoldDB" id="A0A3E1B626"/>
<keyword evidence="5 6" id="KW-0472">Membrane</keyword>
<dbReference type="PANTHER" id="PTHR11048:SF5">
    <property type="entry name" value="DECAPRENYL-PHOSPHATE PHOSPHORIBOSYLTRANSFERASE"/>
    <property type="match status" value="1"/>
</dbReference>
<dbReference type="Gene3D" id="3.40.50.1000">
    <property type="entry name" value="HAD superfamily/HAD-like"/>
    <property type="match status" value="1"/>
</dbReference>
<dbReference type="CDD" id="cd13963">
    <property type="entry name" value="PT_UbiA_2"/>
    <property type="match status" value="1"/>
</dbReference>
<dbReference type="SUPFAM" id="SSF56784">
    <property type="entry name" value="HAD-like"/>
    <property type="match status" value="1"/>
</dbReference>
<dbReference type="Pfam" id="PF12710">
    <property type="entry name" value="HAD"/>
    <property type="match status" value="1"/>
</dbReference>
<dbReference type="InterPro" id="IPR044878">
    <property type="entry name" value="UbiA_sf"/>
</dbReference>
<dbReference type="GO" id="GO:0009247">
    <property type="term" value="P:glycolipid biosynthetic process"/>
    <property type="evidence" value="ECO:0007669"/>
    <property type="project" value="TreeGrafter"/>
</dbReference>
<feature type="transmembrane region" description="Helical" evidence="6">
    <location>
        <begin position="259"/>
        <end position="279"/>
    </location>
</feature>
<dbReference type="InterPro" id="IPR036412">
    <property type="entry name" value="HAD-like_sf"/>
</dbReference>
<feature type="transmembrane region" description="Helical" evidence="6">
    <location>
        <begin position="489"/>
        <end position="512"/>
    </location>
</feature>
<evidence type="ECO:0000256" key="1">
    <source>
        <dbReference type="ARBA" id="ARBA00004141"/>
    </source>
</evidence>
<evidence type="ECO:0000256" key="4">
    <source>
        <dbReference type="ARBA" id="ARBA00022989"/>
    </source>
</evidence>
<dbReference type="Pfam" id="PF01040">
    <property type="entry name" value="UbiA"/>
    <property type="match status" value="1"/>
</dbReference>
<dbReference type="EMBL" id="NAOO01000034">
    <property type="protein sequence ID" value="RFB86200.1"/>
    <property type="molecule type" value="Genomic_DNA"/>
</dbReference>
<feature type="transmembrane region" description="Helical" evidence="6">
    <location>
        <begin position="315"/>
        <end position="341"/>
    </location>
</feature>
<evidence type="ECO:0000313" key="7">
    <source>
        <dbReference type="EMBL" id="RFB86200.1"/>
    </source>
</evidence>
<dbReference type="Gene3D" id="1.10.357.140">
    <property type="entry name" value="UbiA prenyltransferase"/>
    <property type="match status" value="1"/>
</dbReference>
<dbReference type="InterPro" id="IPR000537">
    <property type="entry name" value="UbiA_prenyltransferase"/>
</dbReference>
<dbReference type="RefSeq" id="WP_116275416.1">
    <property type="nucleotide sequence ID" value="NZ_KZ859527.1"/>
</dbReference>
<keyword evidence="3 6" id="KW-0812">Transmembrane</keyword>
<feature type="transmembrane region" description="Helical" evidence="6">
    <location>
        <begin position="459"/>
        <end position="477"/>
    </location>
</feature>
<dbReference type="GO" id="GO:0005886">
    <property type="term" value="C:plasma membrane"/>
    <property type="evidence" value="ECO:0007669"/>
    <property type="project" value="TreeGrafter"/>
</dbReference>
<evidence type="ECO:0000256" key="2">
    <source>
        <dbReference type="ARBA" id="ARBA00022475"/>
    </source>
</evidence>
<keyword evidence="4 6" id="KW-1133">Transmembrane helix</keyword>
<evidence type="ECO:0000256" key="6">
    <source>
        <dbReference type="SAM" id="Phobius"/>
    </source>
</evidence>
<evidence type="ECO:0000313" key="8">
    <source>
        <dbReference type="Proteomes" id="UP000256748"/>
    </source>
</evidence>
<accession>A0A3E1B626</accession>
<comment type="subcellular location">
    <subcellularLocation>
        <location evidence="1">Membrane</location>
        <topology evidence="1">Multi-pass membrane protein</topology>
    </subcellularLocation>
</comment>
<dbReference type="NCBIfam" id="NF006088">
    <property type="entry name" value="PRK08238.1"/>
    <property type="match status" value="1"/>
</dbReference>
<protein>
    <recommendedName>
        <fullName evidence="9">UbiA family prenyltransferase</fullName>
    </recommendedName>
</protein>
<keyword evidence="2" id="KW-1003">Cell membrane</keyword>
<organism evidence="7 8">
    <name type="scientific">Rhizobium leguminosarum bv. trifolii</name>
    <dbReference type="NCBI Taxonomy" id="386"/>
    <lineage>
        <taxon>Bacteria</taxon>
        <taxon>Pseudomonadati</taxon>
        <taxon>Pseudomonadota</taxon>
        <taxon>Alphaproteobacteria</taxon>
        <taxon>Hyphomicrobiales</taxon>
        <taxon>Rhizobiaceae</taxon>
        <taxon>Rhizobium/Agrobacterium group</taxon>
        <taxon>Rhizobium</taxon>
    </lineage>
</organism>
<evidence type="ECO:0008006" key="9">
    <source>
        <dbReference type="Google" id="ProtNLM"/>
    </source>
</evidence>
<proteinExistence type="predicted"/>
<name>A0A3E1B626_RHILT</name>
<dbReference type="InterPro" id="IPR039653">
    <property type="entry name" value="Prenyltransferase"/>
</dbReference>
<dbReference type="GO" id="GO:0016765">
    <property type="term" value="F:transferase activity, transferring alkyl or aryl (other than methyl) groups"/>
    <property type="evidence" value="ECO:0007669"/>
    <property type="project" value="InterPro"/>
</dbReference>
<dbReference type="InterPro" id="IPR023214">
    <property type="entry name" value="HAD_sf"/>
</dbReference>